<evidence type="ECO:0000313" key="3">
    <source>
        <dbReference type="Proteomes" id="UP001642483"/>
    </source>
</evidence>
<evidence type="ECO:0000259" key="1">
    <source>
        <dbReference type="Pfam" id="PF05378"/>
    </source>
</evidence>
<name>A0ABP0G6B3_CLALP</name>
<proteinExistence type="predicted"/>
<dbReference type="Pfam" id="PF05378">
    <property type="entry name" value="Hydant_A_N"/>
    <property type="match status" value="1"/>
</dbReference>
<dbReference type="EMBL" id="CAWYQH010000104">
    <property type="protein sequence ID" value="CAK8687368.1"/>
    <property type="molecule type" value="Genomic_DNA"/>
</dbReference>
<comment type="caution">
    <text evidence="2">The sequence shown here is derived from an EMBL/GenBank/DDBJ whole genome shotgun (WGS) entry which is preliminary data.</text>
</comment>
<protein>
    <recommendedName>
        <fullName evidence="1">Hydantoinase/oxoprolinase N-terminal domain-containing protein</fullName>
    </recommendedName>
</protein>
<reference evidence="2 3" key="1">
    <citation type="submission" date="2024-02" db="EMBL/GenBank/DDBJ databases">
        <authorList>
            <person name="Daric V."/>
            <person name="Darras S."/>
        </authorList>
    </citation>
    <scope>NUCLEOTIDE SEQUENCE [LARGE SCALE GENOMIC DNA]</scope>
</reference>
<gene>
    <name evidence="2" type="ORF">CVLEPA_LOCUS19441</name>
</gene>
<dbReference type="InterPro" id="IPR008040">
    <property type="entry name" value="Hydant_A_N"/>
</dbReference>
<organism evidence="2 3">
    <name type="scientific">Clavelina lepadiformis</name>
    <name type="common">Light-bulb sea squirt</name>
    <name type="synonym">Ascidia lepadiformis</name>
    <dbReference type="NCBI Taxonomy" id="159417"/>
    <lineage>
        <taxon>Eukaryota</taxon>
        <taxon>Metazoa</taxon>
        <taxon>Chordata</taxon>
        <taxon>Tunicata</taxon>
        <taxon>Ascidiacea</taxon>
        <taxon>Aplousobranchia</taxon>
        <taxon>Clavelinidae</taxon>
        <taxon>Clavelina</taxon>
    </lineage>
</organism>
<dbReference type="Proteomes" id="UP001642483">
    <property type="component" value="Unassembled WGS sequence"/>
</dbReference>
<feature type="domain" description="Hydantoinase/oxoprolinase N-terminal" evidence="1">
    <location>
        <begin position="7"/>
        <end position="39"/>
    </location>
</feature>
<keyword evidence="3" id="KW-1185">Reference proteome</keyword>
<sequence length="56" mass="6232">MIESFDSSKIDFIRIGTTVATNALLERKGERMALALTKVDNAVVQSYYPLVTLNVQ</sequence>
<evidence type="ECO:0000313" key="2">
    <source>
        <dbReference type="EMBL" id="CAK8687368.1"/>
    </source>
</evidence>
<accession>A0ABP0G6B3</accession>